<evidence type="ECO:0000256" key="1">
    <source>
        <dbReference type="SAM" id="MobiDB-lite"/>
    </source>
</evidence>
<comment type="caution">
    <text evidence="2">The sequence shown here is derived from an EMBL/GenBank/DDBJ whole genome shotgun (WGS) entry which is preliminary data.</text>
</comment>
<accession>A0ABW3CB24</accession>
<reference evidence="3" key="1">
    <citation type="journal article" date="2019" name="Int. J. Syst. Evol. Microbiol.">
        <title>The Global Catalogue of Microorganisms (GCM) 10K type strain sequencing project: providing services to taxonomists for standard genome sequencing and annotation.</title>
        <authorList>
            <consortium name="The Broad Institute Genomics Platform"/>
            <consortium name="The Broad Institute Genome Sequencing Center for Infectious Disease"/>
            <person name="Wu L."/>
            <person name="Ma J."/>
        </authorList>
    </citation>
    <scope>NUCLEOTIDE SEQUENCE [LARGE SCALE GENOMIC DNA]</scope>
    <source>
        <strain evidence="3">JCM 31696</strain>
    </source>
</reference>
<organism evidence="2 3">
    <name type="scientific">Actinomadura adrarensis</name>
    <dbReference type="NCBI Taxonomy" id="1819600"/>
    <lineage>
        <taxon>Bacteria</taxon>
        <taxon>Bacillati</taxon>
        <taxon>Actinomycetota</taxon>
        <taxon>Actinomycetes</taxon>
        <taxon>Streptosporangiales</taxon>
        <taxon>Thermomonosporaceae</taxon>
        <taxon>Actinomadura</taxon>
    </lineage>
</organism>
<evidence type="ECO:0000313" key="3">
    <source>
        <dbReference type="Proteomes" id="UP001597083"/>
    </source>
</evidence>
<protein>
    <submittedName>
        <fullName evidence="2">Uncharacterized protein</fullName>
    </submittedName>
</protein>
<sequence>MTEPDPERTIAQLNRRFPRASIWLGEFTGRYWALIRDRFGHDHLIEAATPADLSNKVAALLPRPHAPLKNRHQGGLPTVSSPRKPSGLRTGDFATAMPRPHRHANKHASLFGRLVRSLFHRDAAPRQTRGHR</sequence>
<dbReference type="EMBL" id="JBHTIR010000175">
    <property type="protein sequence ID" value="MFD0850893.1"/>
    <property type="molecule type" value="Genomic_DNA"/>
</dbReference>
<proteinExistence type="predicted"/>
<evidence type="ECO:0000313" key="2">
    <source>
        <dbReference type="EMBL" id="MFD0850893.1"/>
    </source>
</evidence>
<name>A0ABW3CB24_9ACTN</name>
<dbReference type="Proteomes" id="UP001597083">
    <property type="component" value="Unassembled WGS sequence"/>
</dbReference>
<gene>
    <name evidence="2" type="ORF">ACFQ07_01500</name>
</gene>
<feature type="region of interest" description="Disordered" evidence="1">
    <location>
        <begin position="66"/>
        <end position="101"/>
    </location>
</feature>
<keyword evidence="3" id="KW-1185">Reference proteome</keyword>